<proteinExistence type="predicted"/>
<protein>
    <recommendedName>
        <fullName evidence="3">BTB domain-containing protein</fullName>
    </recommendedName>
</protein>
<comment type="pathway">
    <text evidence="1">Protein modification; protein ubiquitination.</text>
</comment>
<dbReference type="Pfam" id="PF00651">
    <property type="entry name" value="BTB"/>
    <property type="match status" value="1"/>
</dbReference>
<evidence type="ECO:0000256" key="2">
    <source>
        <dbReference type="SAM" id="MobiDB-lite"/>
    </source>
</evidence>
<keyword evidence="5" id="KW-1185">Reference proteome</keyword>
<organism evidence="4 5">
    <name type="scientific">Klebsormidium nitens</name>
    <name type="common">Green alga</name>
    <name type="synonym">Ulothrix nitens</name>
    <dbReference type="NCBI Taxonomy" id="105231"/>
    <lineage>
        <taxon>Eukaryota</taxon>
        <taxon>Viridiplantae</taxon>
        <taxon>Streptophyta</taxon>
        <taxon>Klebsormidiophyceae</taxon>
        <taxon>Klebsormidiales</taxon>
        <taxon>Klebsormidiaceae</taxon>
        <taxon>Klebsormidium</taxon>
    </lineage>
</organism>
<dbReference type="Proteomes" id="UP000054558">
    <property type="component" value="Unassembled WGS sequence"/>
</dbReference>
<gene>
    <name evidence="4" type="ORF">KFL_000190040</name>
</gene>
<evidence type="ECO:0000313" key="5">
    <source>
        <dbReference type="Proteomes" id="UP000054558"/>
    </source>
</evidence>
<evidence type="ECO:0000313" key="4">
    <source>
        <dbReference type="EMBL" id="GAQ78785.1"/>
    </source>
</evidence>
<reference evidence="4 5" key="1">
    <citation type="journal article" date="2014" name="Nat. Commun.">
        <title>Klebsormidium flaccidum genome reveals primary factors for plant terrestrial adaptation.</title>
        <authorList>
            <person name="Hori K."/>
            <person name="Maruyama F."/>
            <person name="Fujisawa T."/>
            <person name="Togashi T."/>
            <person name="Yamamoto N."/>
            <person name="Seo M."/>
            <person name="Sato S."/>
            <person name="Yamada T."/>
            <person name="Mori H."/>
            <person name="Tajima N."/>
            <person name="Moriyama T."/>
            <person name="Ikeuchi M."/>
            <person name="Watanabe M."/>
            <person name="Wada H."/>
            <person name="Kobayashi K."/>
            <person name="Saito M."/>
            <person name="Masuda T."/>
            <person name="Sasaki-Sekimoto Y."/>
            <person name="Mashiguchi K."/>
            <person name="Awai K."/>
            <person name="Shimojima M."/>
            <person name="Masuda S."/>
            <person name="Iwai M."/>
            <person name="Nobusawa T."/>
            <person name="Narise T."/>
            <person name="Kondo S."/>
            <person name="Saito H."/>
            <person name="Sato R."/>
            <person name="Murakawa M."/>
            <person name="Ihara Y."/>
            <person name="Oshima-Yamada Y."/>
            <person name="Ohtaka K."/>
            <person name="Satoh M."/>
            <person name="Sonobe K."/>
            <person name="Ishii M."/>
            <person name="Ohtani R."/>
            <person name="Kanamori-Sato M."/>
            <person name="Honoki R."/>
            <person name="Miyazaki D."/>
            <person name="Mochizuki H."/>
            <person name="Umetsu J."/>
            <person name="Higashi K."/>
            <person name="Shibata D."/>
            <person name="Kamiya Y."/>
            <person name="Sato N."/>
            <person name="Nakamura Y."/>
            <person name="Tabata S."/>
            <person name="Ida S."/>
            <person name="Kurokawa K."/>
            <person name="Ohta H."/>
        </authorList>
    </citation>
    <scope>NUCLEOTIDE SEQUENCE [LARGE SCALE GENOMIC DNA]</scope>
    <source>
        <strain evidence="4 5">NIES-2285</strain>
    </source>
</reference>
<evidence type="ECO:0000256" key="1">
    <source>
        <dbReference type="ARBA" id="ARBA00004906"/>
    </source>
</evidence>
<sequence length="316" mass="35618">MAPASCLGVKHRQVCTPAGSPRSSRLRSHEDSTTSSEGEDESEDTNDSEYEEKSEDTDEEVTTDAAGHGGEKKDKKDKEDKGESGRCPDARLKFVRHLSTAPVTITFTIRVERTFLERDWNVYRRFKAPEPKSALLRDAENDGDVYLLTKDGTKVAAQSAVLMKVPYFSALLEPHWKRKPQTPGQQLELDLPCPVEKTALQIFLNYVYGDTGPLFRILPLHAQVLQDILRLADACDVPALCSEIDGFVEVTKENAQLWLQWLREMRGSNIELSSIRKQMVGHLKQVFSEAVMWEDLDDDQLAALVAFGHDLRNRES</sequence>
<dbReference type="EMBL" id="DF236968">
    <property type="protein sequence ID" value="GAQ78785.1"/>
    <property type="molecule type" value="Genomic_DNA"/>
</dbReference>
<dbReference type="PROSITE" id="PS50097">
    <property type="entry name" value="BTB"/>
    <property type="match status" value="1"/>
</dbReference>
<name>A0A1Y1HJR0_KLENI</name>
<feature type="domain" description="BTB" evidence="3">
    <location>
        <begin position="143"/>
        <end position="208"/>
    </location>
</feature>
<feature type="region of interest" description="Disordered" evidence="2">
    <location>
        <begin position="1"/>
        <end position="87"/>
    </location>
</feature>
<dbReference type="InterPro" id="IPR000210">
    <property type="entry name" value="BTB/POZ_dom"/>
</dbReference>
<evidence type="ECO:0000259" key="3">
    <source>
        <dbReference type="PROSITE" id="PS50097"/>
    </source>
</evidence>
<dbReference type="AlphaFoldDB" id="A0A1Y1HJR0"/>
<dbReference type="InterPro" id="IPR011333">
    <property type="entry name" value="SKP1/BTB/POZ_sf"/>
</dbReference>
<dbReference type="Gene3D" id="3.30.710.10">
    <property type="entry name" value="Potassium Channel Kv1.1, Chain A"/>
    <property type="match status" value="1"/>
</dbReference>
<dbReference type="SUPFAM" id="SSF54695">
    <property type="entry name" value="POZ domain"/>
    <property type="match status" value="1"/>
</dbReference>
<accession>A0A1Y1HJR0</accession>
<feature type="compositionally biased region" description="Acidic residues" evidence="2">
    <location>
        <begin position="37"/>
        <end position="62"/>
    </location>
</feature>
<feature type="compositionally biased region" description="Basic and acidic residues" evidence="2">
    <location>
        <begin position="69"/>
        <end position="87"/>
    </location>
</feature>